<protein>
    <submittedName>
        <fullName evidence="7">Thiamine pyrophosphate-requiring protein</fullName>
    </submittedName>
</protein>
<dbReference type="InterPro" id="IPR047212">
    <property type="entry name" value="TPP_POXB-like"/>
</dbReference>
<dbReference type="RefSeq" id="WP_171708605.1">
    <property type="nucleotide sequence ID" value="NZ_JAAVLW010000002.1"/>
</dbReference>
<dbReference type="GO" id="GO:0030976">
    <property type="term" value="F:thiamine pyrophosphate binding"/>
    <property type="evidence" value="ECO:0007669"/>
    <property type="project" value="InterPro"/>
</dbReference>
<dbReference type="InterPro" id="IPR047211">
    <property type="entry name" value="POXB-like"/>
</dbReference>
<dbReference type="NCBIfam" id="NF006129">
    <property type="entry name" value="PRK08273.1"/>
    <property type="match status" value="1"/>
</dbReference>
<dbReference type="Gene3D" id="3.40.50.970">
    <property type="match status" value="2"/>
</dbReference>
<dbReference type="Proteomes" id="UP000528734">
    <property type="component" value="Unassembled WGS sequence"/>
</dbReference>
<comment type="similarity">
    <text evidence="1 3">Belongs to the TPP enzyme family.</text>
</comment>
<feature type="domain" description="Thiamine pyrophosphate enzyme N-terminal TPP-binding" evidence="6">
    <location>
        <begin position="1"/>
        <end position="114"/>
    </location>
</feature>
<dbReference type="GO" id="GO:0003824">
    <property type="term" value="F:catalytic activity"/>
    <property type="evidence" value="ECO:0007669"/>
    <property type="project" value="InterPro"/>
</dbReference>
<dbReference type="InterPro" id="IPR011766">
    <property type="entry name" value="TPP_enzyme_TPP-bd"/>
</dbReference>
<sequence>MKVGDFIVERLHAWGVRRIYGYPGDGINGVTGALQRAGTIEFIQARHEEMAAFMAVAHAKFTGELGVCFSTGGPGATHMITGLYDAKLDHVPVLAICGQAEATVRGASYQQELNLDRMFADVAGFAQEASAPAQVRHLIDRSIRVALARNCPSVLIFPKDIQDEAYEEPAVAHGFTRSGLGYRRPKIVPDDAELAQAAEILNAGSKVAILIGAGARGAAPQVIETAQLLGAGVAKALLGKDVLSDDLPFVTGAIGLLGTEPSWDLMQGCDTLLMVGTGFPWSEFLPKDGSARAIQIDIDASMLSLRYPADLNLHGDAAITLNALIPLLKRKEDRGWSNSIEINIASWWKKLEGRALADAAPVNPQRVIWEMSPLLPANAIVTSDSGSCANWFARDYRVQNGQLASLSGGLASMGAAVPYAIGAKFAHPDRPVIALVGDGAMQMNNMAELITVQKYWKRWTDPRWIVCVFNNQDLNEVTWEQRVMEGNPKFEASQDIPDFPYSRFGEMLGFKGIFVDTPDRLSSAWQEALTSDRPAVIEVKTDPEVVPLPPHVTLQQARGFMSSMIKGDEATGHIIGETAKQVFNGLFGKKE</sequence>
<evidence type="ECO:0000256" key="1">
    <source>
        <dbReference type="ARBA" id="ARBA00007812"/>
    </source>
</evidence>
<dbReference type="PANTHER" id="PTHR42981:SF2">
    <property type="entry name" value="PYRUVATE DEHYDROGENASE [UBIQUINONE]"/>
    <property type="match status" value="1"/>
</dbReference>
<dbReference type="EMBL" id="JAAVLW010000002">
    <property type="protein sequence ID" value="NOJ45701.1"/>
    <property type="molecule type" value="Genomic_DNA"/>
</dbReference>
<dbReference type="Pfam" id="PF00205">
    <property type="entry name" value="TPP_enzyme_M"/>
    <property type="match status" value="1"/>
</dbReference>
<evidence type="ECO:0000256" key="3">
    <source>
        <dbReference type="RuleBase" id="RU362132"/>
    </source>
</evidence>
<keyword evidence="2 3" id="KW-0786">Thiamine pyrophosphate</keyword>
<dbReference type="InterPro" id="IPR012000">
    <property type="entry name" value="Thiamin_PyroP_enz_cen_dom"/>
</dbReference>
<accession>A0A7Y4H1A5</accession>
<comment type="caution">
    <text evidence="7">The sequence shown here is derived from an EMBL/GenBank/DDBJ whole genome shotgun (WGS) entry which is preliminary data.</text>
</comment>
<keyword evidence="8" id="KW-1185">Reference proteome</keyword>
<evidence type="ECO:0000259" key="4">
    <source>
        <dbReference type="Pfam" id="PF00205"/>
    </source>
</evidence>
<feature type="domain" description="Thiamine pyrophosphate enzyme TPP-binding" evidence="5">
    <location>
        <begin position="384"/>
        <end position="539"/>
    </location>
</feature>
<dbReference type="CDD" id="cd07039">
    <property type="entry name" value="TPP_PYR_POX"/>
    <property type="match status" value="1"/>
</dbReference>
<dbReference type="PANTHER" id="PTHR42981">
    <property type="entry name" value="PYRUVATE DEHYDROGENASE [UBIQUINONE]"/>
    <property type="match status" value="1"/>
</dbReference>
<dbReference type="SUPFAM" id="SSF52467">
    <property type="entry name" value="DHS-like NAD/FAD-binding domain"/>
    <property type="match status" value="1"/>
</dbReference>
<dbReference type="GO" id="GO:0000287">
    <property type="term" value="F:magnesium ion binding"/>
    <property type="evidence" value="ECO:0007669"/>
    <property type="project" value="InterPro"/>
</dbReference>
<reference evidence="7 8" key="1">
    <citation type="submission" date="2020-03" db="EMBL/GenBank/DDBJ databases">
        <title>Bradyrhizobium diversity isolated from nodules of Muelleranthus trifoliolatus.</title>
        <authorList>
            <person name="Klepa M."/>
            <person name="Helene L."/>
            <person name="Hungria M."/>
        </authorList>
    </citation>
    <scope>NUCLEOTIDE SEQUENCE [LARGE SCALE GENOMIC DNA]</scope>
    <source>
        <strain evidence="7 8">WSM 1744</strain>
    </source>
</reference>
<dbReference type="InterPro" id="IPR029061">
    <property type="entry name" value="THDP-binding"/>
</dbReference>
<dbReference type="Pfam" id="PF02775">
    <property type="entry name" value="TPP_enzyme_C"/>
    <property type="match status" value="1"/>
</dbReference>
<dbReference type="InterPro" id="IPR047210">
    <property type="entry name" value="TPP_PYR_POXB-like"/>
</dbReference>
<dbReference type="InterPro" id="IPR012001">
    <property type="entry name" value="Thiamin_PyroP_enz_TPP-bd_dom"/>
</dbReference>
<dbReference type="GO" id="GO:0019752">
    <property type="term" value="P:carboxylic acid metabolic process"/>
    <property type="evidence" value="ECO:0007669"/>
    <property type="project" value="UniProtKB-ARBA"/>
</dbReference>
<feature type="domain" description="Thiamine pyrophosphate enzyme central" evidence="4">
    <location>
        <begin position="194"/>
        <end position="324"/>
    </location>
</feature>
<dbReference type="SUPFAM" id="SSF52518">
    <property type="entry name" value="Thiamin diphosphate-binding fold (THDP-binding)"/>
    <property type="match status" value="2"/>
</dbReference>
<evidence type="ECO:0000259" key="5">
    <source>
        <dbReference type="Pfam" id="PF02775"/>
    </source>
</evidence>
<evidence type="ECO:0000313" key="8">
    <source>
        <dbReference type="Proteomes" id="UP000528734"/>
    </source>
</evidence>
<organism evidence="7 8">
    <name type="scientific">Bradyrhizobium archetypum</name>
    <dbReference type="NCBI Taxonomy" id="2721160"/>
    <lineage>
        <taxon>Bacteria</taxon>
        <taxon>Pseudomonadati</taxon>
        <taxon>Pseudomonadota</taxon>
        <taxon>Alphaproteobacteria</taxon>
        <taxon>Hyphomicrobiales</taxon>
        <taxon>Nitrobacteraceae</taxon>
        <taxon>Bradyrhizobium</taxon>
    </lineage>
</organism>
<gene>
    <name evidence="7" type="ORF">HCN50_05415</name>
</gene>
<dbReference type="AlphaFoldDB" id="A0A7Y4H1A5"/>
<dbReference type="Gene3D" id="3.40.50.1220">
    <property type="entry name" value="TPP-binding domain"/>
    <property type="match status" value="1"/>
</dbReference>
<dbReference type="InterPro" id="IPR029035">
    <property type="entry name" value="DHS-like_NAD/FAD-binding_dom"/>
</dbReference>
<dbReference type="PROSITE" id="PS00187">
    <property type="entry name" value="TPP_ENZYMES"/>
    <property type="match status" value="1"/>
</dbReference>
<name>A0A7Y4H1A5_9BRAD</name>
<dbReference type="CDD" id="cd02014">
    <property type="entry name" value="TPP_POX"/>
    <property type="match status" value="1"/>
</dbReference>
<dbReference type="Pfam" id="PF02776">
    <property type="entry name" value="TPP_enzyme_N"/>
    <property type="match status" value="1"/>
</dbReference>
<evidence type="ECO:0000256" key="2">
    <source>
        <dbReference type="ARBA" id="ARBA00023052"/>
    </source>
</evidence>
<evidence type="ECO:0000313" key="7">
    <source>
        <dbReference type="EMBL" id="NOJ45701.1"/>
    </source>
</evidence>
<proteinExistence type="inferred from homology"/>
<evidence type="ECO:0000259" key="6">
    <source>
        <dbReference type="Pfam" id="PF02776"/>
    </source>
</evidence>
<dbReference type="InterPro" id="IPR000399">
    <property type="entry name" value="TPP-bd_CS"/>
</dbReference>